<evidence type="ECO:0000313" key="4">
    <source>
        <dbReference type="EMBL" id="CZR48164.1"/>
    </source>
</evidence>
<comment type="similarity">
    <text evidence="1">Belongs to the peptidase A1 family.</text>
</comment>
<dbReference type="GO" id="GO:0000324">
    <property type="term" value="C:fungal-type vacuole"/>
    <property type="evidence" value="ECO:0007669"/>
    <property type="project" value="TreeGrafter"/>
</dbReference>
<dbReference type="PROSITE" id="PS51767">
    <property type="entry name" value="PEPTIDASE_A1"/>
    <property type="match status" value="1"/>
</dbReference>
<dbReference type="PANTHER" id="PTHR47966">
    <property type="entry name" value="BETA-SITE APP-CLEAVING ENZYME, ISOFORM A-RELATED"/>
    <property type="match status" value="1"/>
</dbReference>
<gene>
    <name evidence="4" type="ORF">FPRO_12774</name>
</gene>
<dbReference type="PANTHER" id="PTHR47966:SF51">
    <property type="entry name" value="BETA-SITE APP-CLEAVING ENZYME, ISOFORM A-RELATED"/>
    <property type="match status" value="1"/>
</dbReference>
<protein>
    <submittedName>
        <fullName evidence="4">Fusarin C cluster-peptidase</fullName>
    </submittedName>
</protein>
<feature type="chain" id="PRO_5013132132" evidence="2">
    <location>
        <begin position="23"/>
        <end position="405"/>
    </location>
</feature>
<name>A0A1L7W6C3_FUSPR</name>
<evidence type="ECO:0000256" key="2">
    <source>
        <dbReference type="SAM" id="SignalP"/>
    </source>
</evidence>
<dbReference type="PRINTS" id="PR00792">
    <property type="entry name" value="PEPSIN"/>
</dbReference>
<keyword evidence="5" id="KW-1185">Reference proteome</keyword>
<dbReference type="Gene3D" id="2.40.70.10">
    <property type="entry name" value="Acid Proteases"/>
    <property type="match status" value="2"/>
</dbReference>
<accession>A0A1L7W6C3</accession>
<dbReference type="GO" id="GO:0004190">
    <property type="term" value="F:aspartic-type endopeptidase activity"/>
    <property type="evidence" value="ECO:0007669"/>
    <property type="project" value="InterPro"/>
</dbReference>
<dbReference type="EMBL" id="FJOF01000013">
    <property type="protein sequence ID" value="CZR48164.1"/>
    <property type="molecule type" value="Genomic_DNA"/>
</dbReference>
<dbReference type="InterPro" id="IPR001461">
    <property type="entry name" value="Aspartic_peptidase_A1"/>
</dbReference>
<feature type="domain" description="Peptidase A1" evidence="3">
    <location>
        <begin position="49"/>
        <end position="400"/>
    </location>
</feature>
<evidence type="ECO:0000256" key="1">
    <source>
        <dbReference type="ARBA" id="ARBA00007447"/>
    </source>
</evidence>
<dbReference type="Proteomes" id="UP000183971">
    <property type="component" value="Unassembled WGS sequence"/>
</dbReference>
<dbReference type="VEuPathDB" id="FungiDB:FPRO_12774"/>
<organism evidence="4 5">
    <name type="scientific">Fusarium proliferatum (strain ET1)</name>
    <name type="common">Orchid endophyte fungus</name>
    <dbReference type="NCBI Taxonomy" id="1227346"/>
    <lineage>
        <taxon>Eukaryota</taxon>
        <taxon>Fungi</taxon>
        <taxon>Dikarya</taxon>
        <taxon>Ascomycota</taxon>
        <taxon>Pezizomycotina</taxon>
        <taxon>Sordariomycetes</taxon>
        <taxon>Hypocreomycetidae</taxon>
        <taxon>Hypocreales</taxon>
        <taxon>Nectriaceae</taxon>
        <taxon>Fusarium</taxon>
        <taxon>Fusarium fujikuroi species complex</taxon>
    </lineage>
</organism>
<dbReference type="SUPFAM" id="SSF50630">
    <property type="entry name" value="Acid proteases"/>
    <property type="match status" value="1"/>
</dbReference>
<proteinExistence type="inferred from homology"/>
<dbReference type="InterPro" id="IPR021109">
    <property type="entry name" value="Peptidase_aspartic_dom_sf"/>
</dbReference>
<feature type="signal peptide" evidence="2">
    <location>
        <begin position="1"/>
        <end position="22"/>
    </location>
</feature>
<evidence type="ECO:0000259" key="3">
    <source>
        <dbReference type="PROSITE" id="PS51767"/>
    </source>
</evidence>
<dbReference type="GeneID" id="42057638"/>
<dbReference type="AlphaFoldDB" id="A0A1L7W6C3"/>
<keyword evidence="2" id="KW-0732">Signal</keyword>
<dbReference type="RefSeq" id="XP_031088697.1">
    <property type="nucleotide sequence ID" value="XM_031223327.1"/>
</dbReference>
<reference evidence="5" key="1">
    <citation type="journal article" date="2016" name="Genome Biol. Evol.">
        <title>Comparative 'omics' of the Fusarium fujikuroi species complex highlights differences in genetic potential and metabolite synthesis.</title>
        <authorList>
            <person name="Niehaus E.-M."/>
            <person name="Muensterkoetter M."/>
            <person name="Proctor R.H."/>
            <person name="Brown D.W."/>
            <person name="Sharon A."/>
            <person name="Idan Y."/>
            <person name="Oren-Young L."/>
            <person name="Sieber C.M."/>
            <person name="Novak O."/>
            <person name="Pencik A."/>
            <person name="Tarkowska D."/>
            <person name="Hromadova K."/>
            <person name="Freeman S."/>
            <person name="Maymon M."/>
            <person name="Elazar M."/>
            <person name="Youssef S.A."/>
            <person name="El-Shabrawy E.S.M."/>
            <person name="Shalaby A.B.A."/>
            <person name="Houterman P."/>
            <person name="Brock N.L."/>
            <person name="Burkhardt I."/>
            <person name="Tsavkelova E.A."/>
            <person name="Dickschat J.S."/>
            <person name="Galuszka P."/>
            <person name="Gueldener U."/>
            <person name="Tudzynski B."/>
        </authorList>
    </citation>
    <scope>NUCLEOTIDE SEQUENCE [LARGE SCALE GENOMIC DNA]</scope>
    <source>
        <strain evidence="5">ET1</strain>
    </source>
</reference>
<dbReference type="InterPro" id="IPR033121">
    <property type="entry name" value="PEPTIDASE_A1"/>
</dbReference>
<dbReference type="GO" id="GO:0006508">
    <property type="term" value="P:proteolysis"/>
    <property type="evidence" value="ECO:0007669"/>
    <property type="project" value="InterPro"/>
</dbReference>
<dbReference type="Pfam" id="PF00026">
    <property type="entry name" value="Asp"/>
    <property type="match status" value="1"/>
</dbReference>
<comment type="caution">
    <text evidence="4">The sequence shown here is derived from an EMBL/GenBank/DDBJ whole genome shotgun (WGS) entry which is preliminary data.</text>
</comment>
<sequence>MLAIATLHVALQVFGAFSPSHAAAVTLEHRSAGNSNIAAIPAKWDVYGYLFNVTVGSPPQNITMLSDMTWMAPFVRSGRCLSQFNPELCVAQGQSFFNEHDSTTFANTTFAQATWPVTAFAPNFTVDYGRDKFCIGEICNKDTLMQVSDFPYPGSVVPVIPFGGIFGLAPTPKVITATSEPVNFQAWKNGKMGPLVGWHTCEVLKSAATCQGGDAQLVFGGTDTTMYSAKELQSYEIQNPEWLSDAFYPSTPPRSNYWTVVDEGSEGLGAPLSLNGYKYLVRHIKSAKLASKAIIQNIQQQGSSGYNTANQDWYTVACDDLDEYPNLVYQLDGRKKYTISAADYVTKLTDIPGSVCYLNVNVWKYGRTENGDAKVVLLGKAFLKRKYLVLNFEERSFGLAPLLTG</sequence>
<evidence type="ECO:0000313" key="5">
    <source>
        <dbReference type="Proteomes" id="UP000183971"/>
    </source>
</evidence>